<dbReference type="SUPFAM" id="SSF103378">
    <property type="entry name" value="2-methylcitrate dehydratase PrpD"/>
    <property type="match status" value="1"/>
</dbReference>
<proteinExistence type="predicted"/>
<reference evidence="1 2" key="1">
    <citation type="submission" date="2018-06" db="EMBL/GenBank/DDBJ databases">
        <title>Comparative genomics of Bradyrhizobium nodulating Arachidis hypogaea.</title>
        <authorList>
            <person name="Li Y."/>
        </authorList>
    </citation>
    <scope>NUCLEOTIDE SEQUENCE [LARGE SCALE GENOMIC DNA]</scope>
    <source>
        <strain evidence="1 2">CCBAU 051107</strain>
    </source>
</reference>
<protein>
    <submittedName>
        <fullName evidence="1">Uncharacterized protein</fullName>
    </submittedName>
</protein>
<evidence type="ECO:0000313" key="2">
    <source>
        <dbReference type="Proteomes" id="UP000594015"/>
    </source>
</evidence>
<dbReference type="EMBL" id="CP030050">
    <property type="protein sequence ID" value="QOZ66639.1"/>
    <property type="molecule type" value="Genomic_DNA"/>
</dbReference>
<organism evidence="1 2">
    <name type="scientific">Bradyrhizobium arachidis</name>
    <dbReference type="NCBI Taxonomy" id="858423"/>
    <lineage>
        <taxon>Bacteria</taxon>
        <taxon>Pseudomonadati</taxon>
        <taxon>Pseudomonadota</taxon>
        <taxon>Alphaproteobacteria</taxon>
        <taxon>Hyphomicrobiales</taxon>
        <taxon>Nitrobacteraceae</taxon>
        <taxon>Bradyrhizobium</taxon>
    </lineage>
</organism>
<dbReference type="Proteomes" id="UP000594015">
    <property type="component" value="Chromosome"/>
</dbReference>
<sequence length="85" mass="8647">MDLDETFPVRHHFGAGAVVAALALAAVRKATGSQFLQGLIAGYELGGASQVRAGCAFSASLVLLPFLRIDCHRGCGRGVSTGSSG</sequence>
<dbReference type="Gene3D" id="1.10.4100.10">
    <property type="entry name" value="2-methylcitrate dehydratase PrpD"/>
    <property type="match status" value="1"/>
</dbReference>
<dbReference type="RefSeq" id="WP_194483005.1">
    <property type="nucleotide sequence ID" value="NZ_CP030050.1"/>
</dbReference>
<dbReference type="GO" id="GO:0016829">
    <property type="term" value="F:lyase activity"/>
    <property type="evidence" value="ECO:0007669"/>
    <property type="project" value="InterPro"/>
</dbReference>
<dbReference type="InterPro" id="IPR036148">
    <property type="entry name" value="MmgE/PrpD_sf"/>
</dbReference>
<dbReference type="KEGG" id="barh:WN72_09880"/>
<evidence type="ECO:0000313" key="1">
    <source>
        <dbReference type="EMBL" id="QOZ66639.1"/>
    </source>
</evidence>
<gene>
    <name evidence="1" type="ORF">WN72_09880</name>
</gene>
<accession>A0AAE7TFW7</accession>
<dbReference type="AlphaFoldDB" id="A0AAE7TFW7"/>
<dbReference type="InterPro" id="IPR042183">
    <property type="entry name" value="MmgE/PrpD_sf_1"/>
</dbReference>
<name>A0AAE7TFW7_9BRAD</name>